<gene>
    <name evidence="1" type="ORF">ROA7745_04299</name>
</gene>
<keyword evidence="2" id="KW-1185">Reference proteome</keyword>
<dbReference type="AlphaFoldDB" id="A0A1X7BXY1"/>
<dbReference type="Proteomes" id="UP000193224">
    <property type="component" value="Unassembled WGS sequence"/>
</dbReference>
<sequence>MSMVTKSQRFNLQEKGVFMELSPEIRARLSKIAERFGIITGYVGNARQPKQYQTEILENQDLRHFSFIQKGRTRCVMRPRRNFCQERRY</sequence>
<accession>A0A1X7BXY1</accession>
<dbReference type="EMBL" id="FWXB01000026">
    <property type="protein sequence ID" value="SMC14432.1"/>
    <property type="molecule type" value="Genomic_DNA"/>
</dbReference>
<proteinExistence type="predicted"/>
<name>A0A1X7BXY1_9RHOB</name>
<organism evidence="1 2">
    <name type="scientific">Roseovarius aestuarii</name>
    <dbReference type="NCBI Taxonomy" id="475083"/>
    <lineage>
        <taxon>Bacteria</taxon>
        <taxon>Pseudomonadati</taxon>
        <taxon>Pseudomonadota</taxon>
        <taxon>Alphaproteobacteria</taxon>
        <taxon>Rhodobacterales</taxon>
        <taxon>Roseobacteraceae</taxon>
        <taxon>Roseovarius</taxon>
    </lineage>
</organism>
<protein>
    <submittedName>
        <fullName evidence="1">Uncharacterized protein</fullName>
    </submittedName>
</protein>
<reference evidence="1 2" key="1">
    <citation type="submission" date="2017-03" db="EMBL/GenBank/DDBJ databases">
        <authorList>
            <person name="Afonso C.L."/>
            <person name="Miller P.J."/>
            <person name="Scott M.A."/>
            <person name="Spackman E."/>
            <person name="Goraichik I."/>
            <person name="Dimitrov K.M."/>
            <person name="Suarez D.L."/>
            <person name="Swayne D.E."/>
        </authorList>
    </citation>
    <scope>NUCLEOTIDE SEQUENCE [LARGE SCALE GENOMIC DNA]</scope>
    <source>
        <strain evidence="1 2">CECT 7745</strain>
    </source>
</reference>
<evidence type="ECO:0000313" key="1">
    <source>
        <dbReference type="EMBL" id="SMC14432.1"/>
    </source>
</evidence>
<evidence type="ECO:0000313" key="2">
    <source>
        <dbReference type="Proteomes" id="UP000193224"/>
    </source>
</evidence>